<organism evidence="9 10">
    <name type="scientific">Lates japonicus</name>
    <name type="common">Japanese lates</name>
    <dbReference type="NCBI Taxonomy" id="270547"/>
    <lineage>
        <taxon>Eukaryota</taxon>
        <taxon>Metazoa</taxon>
        <taxon>Chordata</taxon>
        <taxon>Craniata</taxon>
        <taxon>Vertebrata</taxon>
        <taxon>Euteleostomi</taxon>
        <taxon>Actinopterygii</taxon>
        <taxon>Neopterygii</taxon>
        <taxon>Teleostei</taxon>
        <taxon>Neoteleostei</taxon>
        <taxon>Acanthomorphata</taxon>
        <taxon>Carangaria</taxon>
        <taxon>Carangaria incertae sedis</taxon>
        <taxon>Centropomidae</taxon>
        <taxon>Lates</taxon>
    </lineage>
</organism>
<evidence type="ECO:0000256" key="2">
    <source>
        <dbReference type="ARBA" id="ARBA00005995"/>
    </source>
</evidence>
<evidence type="ECO:0000259" key="8">
    <source>
        <dbReference type="Pfam" id="PF01593"/>
    </source>
</evidence>
<dbReference type="PANTHER" id="PTHR43563:SF14">
    <property type="entry name" value="AMINE OXIDASE"/>
    <property type="match status" value="1"/>
</dbReference>
<gene>
    <name evidence="9" type="ORF">AKAME5_001767000</name>
</gene>
<name>A0AAD3N6M1_LATJO</name>
<dbReference type="GO" id="GO:0005741">
    <property type="term" value="C:mitochondrial outer membrane"/>
    <property type="evidence" value="ECO:0007669"/>
    <property type="project" value="UniProtKB-SubCell"/>
</dbReference>
<dbReference type="InterPro" id="IPR002937">
    <property type="entry name" value="Amino_oxidase"/>
</dbReference>
<dbReference type="GO" id="GO:0097621">
    <property type="term" value="F:monoamine oxidase activity"/>
    <property type="evidence" value="ECO:0007669"/>
    <property type="project" value="UniProtKB-EC"/>
</dbReference>
<dbReference type="SUPFAM" id="SSF51905">
    <property type="entry name" value="FAD/NAD(P)-binding domain"/>
    <property type="match status" value="1"/>
</dbReference>
<evidence type="ECO:0000256" key="6">
    <source>
        <dbReference type="ARBA" id="ARBA00022827"/>
    </source>
</evidence>
<evidence type="ECO:0000256" key="5">
    <source>
        <dbReference type="ARBA" id="ARBA00022787"/>
    </source>
</evidence>
<sequence length="385" mass="41691">MTAEIWDVIIVGAGLSGLSAAHLLRKRDAKLRILILEGKDRVGGRTVSTEIPAANGFDRWDFGGQWEFKIKGGTQQLSECLAERVGRENVRLGSAVTAIWQNAEWARVTTTTNTFLCRAVIVTCPPHLAAKIHYEPALPSQREFLTQSMPVGHMIKFIITYQTAFWKEKGLSGEIVTGSSVDCPFCVTFDATSLSGNAALVGFIAGQQASQWSSKEAGERRKAVLSSLVKYLGPEAASFIHYEEKDWAKEDYSGGCPVNVMAPGLLTYYHPSLRKPCGRIHWAGTETATQWCGYMSGAVQAGQRAALEVLAELCPMILTQEEQAATITAAVTAVQVGSGALITCTCPLLAAEVFASASVIAKKCLAFFTFLHQPGPQMFPQVLNL</sequence>
<feature type="domain" description="Amine oxidase" evidence="8">
    <location>
        <begin position="69"/>
        <end position="310"/>
    </location>
</feature>
<keyword evidence="5" id="KW-1000">Mitochondrion outer membrane</keyword>
<dbReference type="InterPro" id="IPR050703">
    <property type="entry name" value="Flavin_MAO"/>
</dbReference>
<evidence type="ECO:0000256" key="4">
    <source>
        <dbReference type="ARBA" id="ARBA00022630"/>
    </source>
</evidence>
<keyword evidence="10" id="KW-1185">Reference proteome</keyword>
<dbReference type="SUPFAM" id="SSF54373">
    <property type="entry name" value="FAD-linked reductases, C-terminal domain"/>
    <property type="match status" value="1"/>
</dbReference>
<accession>A0AAD3N6M1</accession>
<dbReference type="InterPro" id="IPR036188">
    <property type="entry name" value="FAD/NAD-bd_sf"/>
</dbReference>
<protein>
    <recommendedName>
        <fullName evidence="3">monoamine oxidase</fullName>
        <ecNumber evidence="3">1.4.3.4</ecNumber>
    </recommendedName>
</protein>
<comment type="subcellular location">
    <subcellularLocation>
        <location evidence="1">Mitochondrion outer membrane</location>
        <topology evidence="1">Single-pass type IV membrane protein</topology>
        <orientation evidence="1">Cytoplasmic side</orientation>
    </subcellularLocation>
</comment>
<reference evidence="9" key="1">
    <citation type="submission" date="2022-08" db="EMBL/GenBank/DDBJ databases">
        <title>Genome sequencing of akame (Lates japonicus).</title>
        <authorList>
            <person name="Hashiguchi Y."/>
            <person name="Takahashi H."/>
        </authorList>
    </citation>
    <scope>NUCLEOTIDE SEQUENCE</scope>
    <source>
        <strain evidence="9">Kochi</strain>
    </source>
</reference>
<keyword evidence="5" id="KW-0496">Mitochondrion</keyword>
<keyword evidence="4" id="KW-0285">Flavoprotein</keyword>
<dbReference type="Gene3D" id="3.50.50.60">
    <property type="entry name" value="FAD/NAD(P)-binding domain"/>
    <property type="match status" value="2"/>
</dbReference>
<evidence type="ECO:0000256" key="3">
    <source>
        <dbReference type="ARBA" id="ARBA00012804"/>
    </source>
</evidence>
<evidence type="ECO:0000256" key="7">
    <source>
        <dbReference type="ARBA" id="ARBA00048448"/>
    </source>
</evidence>
<proteinExistence type="inferred from homology"/>
<evidence type="ECO:0000313" key="9">
    <source>
        <dbReference type="EMBL" id="GLD66262.1"/>
    </source>
</evidence>
<comment type="catalytic activity">
    <reaction evidence="7">
        <text>a secondary aliphatic amine + O2 + H2O = a primary amine + an aldehyde + H2O2</text>
        <dbReference type="Rhea" id="RHEA:26414"/>
        <dbReference type="ChEBI" id="CHEBI:15377"/>
        <dbReference type="ChEBI" id="CHEBI:15379"/>
        <dbReference type="ChEBI" id="CHEBI:16240"/>
        <dbReference type="ChEBI" id="CHEBI:17478"/>
        <dbReference type="ChEBI" id="CHEBI:58855"/>
        <dbReference type="ChEBI" id="CHEBI:65296"/>
        <dbReference type="EC" id="1.4.3.4"/>
    </reaction>
</comment>
<evidence type="ECO:0000256" key="1">
    <source>
        <dbReference type="ARBA" id="ARBA00004362"/>
    </source>
</evidence>
<comment type="caution">
    <text evidence="9">The sequence shown here is derived from an EMBL/GenBank/DDBJ whole genome shotgun (WGS) entry which is preliminary data.</text>
</comment>
<dbReference type="PANTHER" id="PTHR43563">
    <property type="entry name" value="AMINE OXIDASE"/>
    <property type="match status" value="1"/>
</dbReference>
<keyword evidence="6" id="KW-0274">FAD</keyword>
<keyword evidence="5" id="KW-0472">Membrane</keyword>
<dbReference type="Proteomes" id="UP001279410">
    <property type="component" value="Unassembled WGS sequence"/>
</dbReference>
<dbReference type="Pfam" id="PF01593">
    <property type="entry name" value="Amino_oxidase"/>
    <property type="match status" value="2"/>
</dbReference>
<comment type="similarity">
    <text evidence="2">Belongs to the flavin monoamine oxidase family.</text>
</comment>
<evidence type="ECO:0000313" key="10">
    <source>
        <dbReference type="Proteomes" id="UP001279410"/>
    </source>
</evidence>
<dbReference type="AlphaFoldDB" id="A0AAD3N6M1"/>
<dbReference type="EMBL" id="BRZM01000090">
    <property type="protein sequence ID" value="GLD66262.1"/>
    <property type="molecule type" value="Genomic_DNA"/>
</dbReference>
<feature type="domain" description="Amine oxidase" evidence="8">
    <location>
        <begin position="15"/>
        <end position="66"/>
    </location>
</feature>
<dbReference type="EC" id="1.4.3.4" evidence="3"/>